<organism evidence="1 2">
    <name type="scientific">Araneus ventricosus</name>
    <name type="common">Orbweaver spider</name>
    <name type="synonym">Epeira ventricosa</name>
    <dbReference type="NCBI Taxonomy" id="182803"/>
    <lineage>
        <taxon>Eukaryota</taxon>
        <taxon>Metazoa</taxon>
        <taxon>Ecdysozoa</taxon>
        <taxon>Arthropoda</taxon>
        <taxon>Chelicerata</taxon>
        <taxon>Arachnida</taxon>
        <taxon>Araneae</taxon>
        <taxon>Araneomorphae</taxon>
        <taxon>Entelegynae</taxon>
        <taxon>Araneoidea</taxon>
        <taxon>Araneidae</taxon>
        <taxon>Araneus</taxon>
    </lineage>
</organism>
<gene>
    <name evidence="1" type="ORF">AVEN_124652_1</name>
</gene>
<dbReference type="AlphaFoldDB" id="A0A4Y2VLN8"/>
<name>A0A4Y2VLN8_ARAVE</name>
<evidence type="ECO:0000313" key="1">
    <source>
        <dbReference type="EMBL" id="GBO25234.1"/>
    </source>
</evidence>
<sequence length="107" mass="12219">MCGRSVKIFEHSKGSLQNILGCRSNLPLRISSSHSLQYDYGCIVYGSARPTVLRRLDTIHHSADLLWSIPYLSSGNLYVICHQLPLHLRRQKISALYFQSTIVPRHQ</sequence>
<dbReference type="Proteomes" id="UP000499080">
    <property type="component" value="Unassembled WGS sequence"/>
</dbReference>
<evidence type="ECO:0000313" key="2">
    <source>
        <dbReference type="Proteomes" id="UP000499080"/>
    </source>
</evidence>
<reference evidence="1 2" key="1">
    <citation type="journal article" date="2019" name="Sci. Rep.">
        <title>Orb-weaving spider Araneus ventricosus genome elucidates the spidroin gene catalogue.</title>
        <authorList>
            <person name="Kono N."/>
            <person name="Nakamura H."/>
            <person name="Ohtoshi R."/>
            <person name="Moran D.A.P."/>
            <person name="Shinohara A."/>
            <person name="Yoshida Y."/>
            <person name="Fujiwara M."/>
            <person name="Mori M."/>
            <person name="Tomita M."/>
            <person name="Arakawa K."/>
        </authorList>
    </citation>
    <scope>NUCLEOTIDE SEQUENCE [LARGE SCALE GENOMIC DNA]</scope>
</reference>
<dbReference type="EMBL" id="BGPR01048211">
    <property type="protein sequence ID" value="GBO25234.1"/>
    <property type="molecule type" value="Genomic_DNA"/>
</dbReference>
<proteinExistence type="predicted"/>
<protein>
    <submittedName>
        <fullName evidence="1">Uncharacterized protein</fullName>
    </submittedName>
</protein>
<comment type="caution">
    <text evidence="1">The sequence shown here is derived from an EMBL/GenBank/DDBJ whole genome shotgun (WGS) entry which is preliminary data.</text>
</comment>
<accession>A0A4Y2VLN8</accession>
<keyword evidence="2" id="KW-1185">Reference proteome</keyword>